<dbReference type="CTD" id="36046"/>
<name>A0A0C9RKH5_9HYME</name>
<keyword evidence="3" id="KW-0732">Signal</keyword>
<dbReference type="EMBL" id="GBYB01008700">
    <property type="protein sequence ID" value="JAG78467.1"/>
    <property type="molecule type" value="Transcribed_RNA"/>
</dbReference>
<dbReference type="Proteomes" id="UP000694866">
    <property type="component" value="Unplaced"/>
</dbReference>
<dbReference type="PANTHER" id="PTHR13341:SF2">
    <property type="entry name" value="PROTEIN SEELE"/>
    <property type="match status" value="1"/>
</dbReference>
<evidence type="ECO:0000313" key="7">
    <source>
        <dbReference type="RefSeq" id="XP_011301947.1"/>
    </source>
</evidence>
<evidence type="ECO:0000256" key="2">
    <source>
        <dbReference type="SAM" id="MobiDB-lite"/>
    </source>
</evidence>
<dbReference type="InterPro" id="IPR042415">
    <property type="entry name" value="CNPY"/>
</dbReference>
<reference evidence="5" key="1">
    <citation type="submission" date="2015-01" db="EMBL/GenBank/DDBJ databases">
        <title>Transcriptome Assembly of Fopius arisanus.</title>
        <authorList>
            <person name="Geib S."/>
        </authorList>
    </citation>
    <scope>NUCLEOTIDE SEQUENCE</scope>
</reference>
<evidence type="ECO:0000313" key="5">
    <source>
        <dbReference type="EMBL" id="JAG78467.1"/>
    </source>
</evidence>
<evidence type="ECO:0000256" key="3">
    <source>
        <dbReference type="SAM" id="SignalP"/>
    </source>
</evidence>
<organism evidence="5">
    <name type="scientific">Fopius arisanus</name>
    <dbReference type="NCBI Taxonomy" id="64838"/>
    <lineage>
        <taxon>Eukaryota</taxon>
        <taxon>Metazoa</taxon>
        <taxon>Ecdysozoa</taxon>
        <taxon>Arthropoda</taxon>
        <taxon>Hexapoda</taxon>
        <taxon>Insecta</taxon>
        <taxon>Pterygota</taxon>
        <taxon>Neoptera</taxon>
        <taxon>Endopterygota</taxon>
        <taxon>Hymenoptera</taxon>
        <taxon>Apocrita</taxon>
        <taxon>Ichneumonoidea</taxon>
        <taxon>Braconidae</taxon>
        <taxon>Opiinae</taxon>
        <taxon>Fopius</taxon>
    </lineage>
</organism>
<reference evidence="7" key="2">
    <citation type="submission" date="2025-04" db="UniProtKB">
        <authorList>
            <consortium name="RefSeq"/>
        </authorList>
    </citation>
    <scope>IDENTIFICATION</scope>
</reference>
<dbReference type="PANTHER" id="PTHR13341">
    <property type="entry name" value="MIR-INTERACTING SAPOSIN-LIKE PROTEIN"/>
    <property type="match status" value="1"/>
</dbReference>
<feature type="chain" id="PRO_5044541746" evidence="3">
    <location>
        <begin position="19"/>
        <end position="193"/>
    </location>
</feature>
<evidence type="ECO:0000259" key="4">
    <source>
        <dbReference type="Pfam" id="PF11938"/>
    </source>
</evidence>
<accession>A0A9R1TZR6</accession>
<dbReference type="GeneID" id="105265870"/>
<evidence type="ECO:0000313" key="6">
    <source>
        <dbReference type="Proteomes" id="UP000694866"/>
    </source>
</evidence>
<dbReference type="Pfam" id="PF11938">
    <property type="entry name" value="DUF3456"/>
    <property type="match status" value="1"/>
</dbReference>
<proteinExistence type="inferred from homology"/>
<gene>
    <name evidence="5" type="primary">Cnpy2_1</name>
    <name evidence="7" type="synonym">sel</name>
    <name evidence="5" type="ORF">g.29987</name>
</gene>
<feature type="signal peptide" evidence="3">
    <location>
        <begin position="1"/>
        <end position="18"/>
    </location>
</feature>
<evidence type="ECO:0000256" key="1">
    <source>
        <dbReference type="ARBA" id="ARBA00007285"/>
    </source>
</evidence>
<dbReference type="InterPro" id="IPR021852">
    <property type="entry name" value="DUF3456"/>
</dbReference>
<protein>
    <submittedName>
        <fullName evidence="5">Cnpy2_1 protein</fullName>
    </submittedName>
    <submittedName>
        <fullName evidence="7">Protein canopy homolog 2</fullName>
    </submittedName>
</protein>
<dbReference type="OrthoDB" id="192915at2759"/>
<feature type="domain" description="DUF3456" evidence="4">
    <location>
        <begin position="28"/>
        <end position="172"/>
    </location>
</feature>
<dbReference type="AlphaFoldDB" id="A0A0C9RKH5"/>
<accession>A0A0C9RKH5</accession>
<dbReference type="RefSeq" id="XP_011301947.1">
    <property type="nucleotide sequence ID" value="XM_011303645.1"/>
</dbReference>
<dbReference type="GO" id="GO:0005783">
    <property type="term" value="C:endoplasmic reticulum"/>
    <property type="evidence" value="ECO:0007669"/>
    <property type="project" value="TreeGrafter"/>
</dbReference>
<keyword evidence="6" id="KW-1185">Reference proteome</keyword>
<sequence>MKFIFLLGVFILPALVSAYKEIDMNLLQCLICRTTIEEMDNVMAKIDPSRSIDVGNYRLDAQGNILKKSVPMRKSEVHISEVLDNICNKLDDYVRARYKSNGRLILMPLEIDGQMNPEIGDVDIIQDGDLNRSLKYYCQELVDEYEEPIIKGFQKGGTDVINEICTKVTNVCDDELPPEDGDEESSEADRDEL</sequence>
<feature type="region of interest" description="Disordered" evidence="2">
    <location>
        <begin position="172"/>
        <end position="193"/>
    </location>
</feature>
<comment type="similarity">
    <text evidence="1">Belongs to the canopy family.</text>
</comment>
<dbReference type="Gene3D" id="1.10.225.10">
    <property type="entry name" value="Saposin-like"/>
    <property type="match status" value="1"/>
</dbReference>
<dbReference type="KEGG" id="fas:105265870"/>